<dbReference type="EMBL" id="CYTK01000012">
    <property type="protein sequence ID" value="CUJ71542.1"/>
    <property type="molecule type" value="Genomic_DNA"/>
</dbReference>
<accession>A0AAD2QE88</accession>
<feature type="region of interest" description="Disordered" evidence="1">
    <location>
        <begin position="1"/>
        <end position="20"/>
    </location>
</feature>
<dbReference type="Proteomes" id="UP000044098">
    <property type="component" value="Unassembled WGS sequence"/>
</dbReference>
<name>A0AAD2QE88_ACHAE</name>
<organism evidence="2 3">
    <name type="scientific">Achromobacter aegrifaciens</name>
    <dbReference type="NCBI Taxonomy" id="1287736"/>
    <lineage>
        <taxon>Bacteria</taxon>
        <taxon>Pseudomonadati</taxon>
        <taxon>Pseudomonadota</taxon>
        <taxon>Betaproteobacteria</taxon>
        <taxon>Burkholderiales</taxon>
        <taxon>Alcaligenaceae</taxon>
        <taxon>Achromobacter</taxon>
    </lineage>
</organism>
<sequence>MPTNAPLTERSLEATSAAPTSPGNRPLFILAYGYIDRGLAFSGPYLTGVEDADILIDAPYDWWLLPVLQPENEAGSHIVLRGTIDTGISIEGPYTTARDAEERLSRLDLPGRVVVLEPPLTADVPN</sequence>
<comment type="caution">
    <text evidence="2">The sequence shown here is derived from an EMBL/GenBank/DDBJ whole genome shotgun (WGS) entry which is preliminary data.</text>
</comment>
<evidence type="ECO:0000256" key="1">
    <source>
        <dbReference type="SAM" id="MobiDB-lite"/>
    </source>
</evidence>
<dbReference type="AlphaFoldDB" id="A0AAD2QE88"/>
<gene>
    <name evidence="2" type="ORF">ERS370000_05468</name>
</gene>
<reference evidence="2 3" key="1">
    <citation type="submission" date="2015-09" db="EMBL/GenBank/DDBJ databases">
        <authorList>
            <consortium name="Pathogen Informatics"/>
        </authorList>
    </citation>
    <scope>NUCLEOTIDE SEQUENCE [LARGE SCALE GENOMIC DNA]</scope>
    <source>
        <strain evidence="2 3">2789STDY5608625</strain>
    </source>
</reference>
<proteinExistence type="predicted"/>
<dbReference type="RefSeq" id="WP_054458076.1">
    <property type="nucleotide sequence ID" value="NZ_CYTK01000012.1"/>
</dbReference>
<evidence type="ECO:0000313" key="3">
    <source>
        <dbReference type="Proteomes" id="UP000044098"/>
    </source>
</evidence>
<protein>
    <submittedName>
        <fullName evidence="2">Uncharacterized protein</fullName>
    </submittedName>
</protein>
<evidence type="ECO:0000313" key="2">
    <source>
        <dbReference type="EMBL" id="CUJ71542.1"/>
    </source>
</evidence>